<dbReference type="InterPro" id="IPR013149">
    <property type="entry name" value="ADH-like_C"/>
</dbReference>
<sequence>MTAGKKWILTGQEGYDTSLQLVDSDISTDQLGPDDVLVQLQAASLNYRDLVIAKSDGGVAGSITPNVVPGSDGAGMVVAVGSSVTGLSPGDRVITYLAPTVPPSDETALPGAAEIVAGLGQRVDGTLANQMLITQHGVIKGPSNLTPVQAATLTCSGLTAWNALFGVSGREIKKGDWVLVQGTGGVSIAALQFAVAVGANVIATTSSEEKAERLKELGARHVINYKETEDWGEAAKKYTPGEKGVDMVVDVAGNSSLVQSLAAVRTDGIICLVGLLGKFDAGTIPMMSALWRPCIVRGVLLGSRKQYRNLVRFVEEKAVVPVMDDVVFGLEDVKEAYKRMEEQKHFSKIVIKIEE</sequence>
<dbReference type="InterPro" id="IPR011032">
    <property type="entry name" value="GroES-like_sf"/>
</dbReference>
<dbReference type="GeneID" id="87895943"/>
<dbReference type="Pfam" id="PF00107">
    <property type="entry name" value="ADH_zinc_N"/>
    <property type="match status" value="1"/>
</dbReference>
<comment type="caution">
    <text evidence="2">The sequence shown here is derived from an EMBL/GenBank/DDBJ whole genome shotgun (WGS) entry which is preliminary data.</text>
</comment>
<name>A0ABR0FQ30_9PEZI</name>
<evidence type="ECO:0000313" key="2">
    <source>
        <dbReference type="EMBL" id="KAK4646081.1"/>
    </source>
</evidence>
<evidence type="ECO:0000313" key="3">
    <source>
        <dbReference type="Proteomes" id="UP001322138"/>
    </source>
</evidence>
<dbReference type="PANTHER" id="PTHR45033">
    <property type="match status" value="1"/>
</dbReference>
<dbReference type="PANTHER" id="PTHR45033:SF2">
    <property type="entry name" value="ZINC-TYPE ALCOHOL DEHYDROGENASE-LIKE PROTEIN C1773.06C"/>
    <property type="match status" value="1"/>
</dbReference>
<dbReference type="CDD" id="cd08276">
    <property type="entry name" value="MDR7"/>
    <property type="match status" value="1"/>
</dbReference>
<dbReference type="SUPFAM" id="SSF51735">
    <property type="entry name" value="NAD(P)-binding Rossmann-fold domains"/>
    <property type="match status" value="1"/>
</dbReference>
<evidence type="ECO:0000259" key="1">
    <source>
        <dbReference type="SMART" id="SM00829"/>
    </source>
</evidence>
<gene>
    <name evidence="2" type="ORF">QC761_207190</name>
</gene>
<dbReference type="InterPro" id="IPR052711">
    <property type="entry name" value="Zinc_ADH-like"/>
</dbReference>
<dbReference type="Pfam" id="PF08240">
    <property type="entry name" value="ADH_N"/>
    <property type="match status" value="1"/>
</dbReference>
<dbReference type="Gene3D" id="3.40.50.720">
    <property type="entry name" value="NAD(P)-binding Rossmann-like Domain"/>
    <property type="match status" value="1"/>
</dbReference>
<dbReference type="EMBL" id="JAFFGZ010000004">
    <property type="protein sequence ID" value="KAK4646081.1"/>
    <property type="molecule type" value="Genomic_DNA"/>
</dbReference>
<dbReference type="InterPro" id="IPR036291">
    <property type="entry name" value="NAD(P)-bd_dom_sf"/>
</dbReference>
<organism evidence="2 3">
    <name type="scientific">Podospora bellae-mahoneyi</name>
    <dbReference type="NCBI Taxonomy" id="2093777"/>
    <lineage>
        <taxon>Eukaryota</taxon>
        <taxon>Fungi</taxon>
        <taxon>Dikarya</taxon>
        <taxon>Ascomycota</taxon>
        <taxon>Pezizomycotina</taxon>
        <taxon>Sordariomycetes</taxon>
        <taxon>Sordariomycetidae</taxon>
        <taxon>Sordariales</taxon>
        <taxon>Podosporaceae</taxon>
        <taxon>Podospora</taxon>
    </lineage>
</organism>
<protein>
    <recommendedName>
        <fullName evidence="1">Enoyl reductase (ER) domain-containing protein</fullName>
    </recommendedName>
</protein>
<dbReference type="Gene3D" id="3.90.180.10">
    <property type="entry name" value="Medium-chain alcohol dehydrogenases, catalytic domain"/>
    <property type="match status" value="1"/>
</dbReference>
<dbReference type="SUPFAM" id="SSF50129">
    <property type="entry name" value="GroES-like"/>
    <property type="match status" value="1"/>
</dbReference>
<keyword evidence="3" id="KW-1185">Reference proteome</keyword>
<proteinExistence type="predicted"/>
<dbReference type="InterPro" id="IPR020843">
    <property type="entry name" value="ER"/>
</dbReference>
<accession>A0ABR0FQ30</accession>
<dbReference type="InterPro" id="IPR013154">
    <property type="entry name" value="ADH-like_N"/>
</dbReference>
<reference evidence="2 3" key="1">
    <citation type="journal article" date="2023" name="bioRxiv">
        <title>High-quality genome assemblies of four members of thePodospora anserinaspecies complex.</title>
        <authorList>
            <person name="Ament-Velasquez S.L."/>
            <person name="Vogan A.A."/>
            <person name="Wallerman O."/>
            <person name="Hartmann F."/>
            <person name="Gautier V."/>
            <person name="Silar P."/>
            <person name="Giraud T."/>
            <person name="Johannesson H."/>
        </authorList>
    </citation>
    <scope>NUCLEOTIDE SEQUENCE [LARGE SCALE GENOMIC DNA]</scope>
    <source>
        <strain evidence="2 3">CBS 112042</strain>
    </source>
</reference>
<feature type="domain" description="Enoyl reductase (ER)" evidence="1">
    <location>
        <begin position="16"/>
        <end position="351"/>
    </location>
</feature>
<dbReference type="Proteomes" id="UP001322138">
    <property type="component" value="Unassembled WGS sequence"/>
</dbReference>
<dbReference type="SMART" id="SM00829">
    <property type="entry name" value="PKS_ER"/>
    <property type="match status" value="1"/>
</dbReference>
<dbReference type="RefSeq" id="XP_062735057.1">
    <property type="nucleotide sequence ID" value="XM_062876461.1"/>
</dbReference>